<evidence type="ECO:0000259" key="6">
    <source>
        <dbReference type="Pfam" id="PF01814"/>
    </source>
</evidence>
<dbReference type="GO" id="GO:0005737">
    <property type="term" value="C:cytoplasm"/>
    <property type="evidence" value="ECO:0007669"/>
    <property type="project" value="UniProtKB-SubCell"/>
</dbReference>
<name>A0A366XQH1_9BACI</name>
<comment type="subcellular location">
    <subcellularLocation>
        <location evidence="1">Cytoplasm</location>
    </subcellularLocation>
</comment>
<keyword evidence="8" id="KW-1185">Reference proteome</keyword>
<evidence type="ECO:0000256" key="2">
    <source>
        <dbReference type="ARBA" id="ARBA00022490"/>
    </source>
</evidence>
<keyword evidence="2" id="KW-0963">Cytoplasm</keyword>
<dbReference type="PANTHER" id="PTHR36438">
    <property type="entry name" value="IRON-SULFUR CLUSTER REPAIR PROTEIN YTFE"/>
    <property type="match status" value="1"/>
</dbReference>
<dbReference type="Gene3D" id="1.10.3910.10">
    <property type="entry name" value="SP0561-like"/>
    <property type="match status" value="1"/>
</dbReference>
<sequence length="237" mass="27778">MEPIFHNTTKTGDIVTRLPETSTILKEYKIDFCCGGNRPIGEAIEEKNLNEKEILQKLNNVYFKSLQHQRINWDHITNSDLIDHIVNTHHAYLNAVLPELSQFTTKVFRVHGTHHPELADVHKLFYKLKVELEHHLIQEENIVFPLIREYEHIPSKEKLIELAQKIEDLESEHSEAGDLLKELRDVTNDYTLPEGACTTYRLTYQKLEDLESDLFQHIHLENNILFPRVLNELKEAN</sequence>
<dbReference type="Pfam" id="PF01814">
    <property type="entry name" value="Hemerythrin"/>
    <property type="match status" value="1"/>
</dbReference>
<evidence type="ECO:0000256" key="5">
    <source>
        <dbReference type="SAM" id="Coils"/>
    </source>
</evidence>
<keyword evidence="4" id="KW-0408">Iron</keyword>
<evidence type="ECO:0000313" key="7">
    <source>
        <dbReference type="EMBL" id="RBW68362.1"/>
    </source>
</evidence>
<dbReference type="Pfam" id="PF04405">
    <property type="entry name" value="ScdA_N"/>
    <property type="match status" value="1"/>
</dbReference>
<dbReference type="PANTHER" id="PTHR36438:SF1">
    <property type="entry name" value="IRON-SULFUR CLUSTER REPAIR PROTEIN YTFE"/>
    <property type="match status" value="1"/>
</dbReference>
<dbReference type="OrthoDB" id="9797132at2"/>
<evidence type="ECO:0000313" key="8">
    <source>
        <dbReference type="Proteomes" id="UP000253314"/>
    </source>
</evidence>
<evidence type="ECO:0000256" key="4">
    <source>
        <dbReference type="ARBA" id="ARBA00023004"/>
    </source>
</evidence>
<evidence type="ECO:0000256" key="3">
    <source>
        <dbReference type="ARBA" id="ARBA00022723"/>
    </source>
</evidence>
<dbReference type="AlphaFoldDB" id="A0A366XQH1"/>
<reference evidence="7 8" key="1">
    <citation type="submission" date="2018-07" db="EMBL/GenBank/DDBJ databases">
        <title>Lottiidibacillus patelloidae gen. nov., sp. nov., isolated from the intestinal tract of a marine limpet and the reclassification of B. taeanensis BH030017T, B. algicola KMM 3737T and B. hwajinpoensis SW-72T as genus Lottiidibacillus.</title>
        <authorList>
            <person name="Liu R."/>
            <person name="Huang Z."/>
        </authorList>
    </citation>
    <scope>NUCLEOTIDE SEQUENCE [LARGE SCALE GENOMIC DNA]</scope>
    <source>
        <strain evidence="7 8">BH030017</strain>
    </source>
</reference>
<dbReference type="Gene3D" id="1.20.120.520">
    <property type="entry name" value="nmb1532 protein domain like"/>
    <property type="match status" value="1"/>
</dbReference>
<dbReference type="GO" id="GO:0046872">
    <property type="term" value="F:metal ion binding"/>
    <property type="evidence" value="ECO:0007669"/>
    <property type="project" value="UniProtKB-KW"/>
</dbReference>
<proteinExistence type="predicted"/>
<dbReference type="InterPro" id="IPR019903">
    <property type="entry name" value="RIC_family"/>
</dbReference>
<accession>A0A366XQH1</accession>
<comment type="caution">
    <text evidence="7">The sequence shown here is derived from an EMBL/GenBank/DDBJ whole genome shotgun (WGS) entry which is preliminary data.</text>
</comment>
<dbReference type="RefSeq" id="WP_113807261.1">
    <property type="nucleotide sequence ID" value="NZ_QOCW01000021.1"/>
</dbReference>
<dbReference type="EMBL" id="QOCW01000021">
    <property type="protein sequence ID" value="RBW68362.1"/>
    <property type="molecule type" value="Genomic_DNA"/>
</dbReference>
<dbReference type="InterPro" id="IPR038062">
    <property type="entry name" value="ScdA-like_N_sf"/>
</dbReference>
<organism evidence="7 8">
    <name type="scientific">Bacillus taeanensis</name>
    <dbReference type="NCBI Taxonomy" id="273032"/>
    <lineage>
        <taxon>Bacteria</taxon>
        <taxon>Bacillati</taxon>
        <taxon>Bacillota</taxon>
        <taxon>Bacilli</taxon>
        <taxon>Bacillales</taxon>
        <taxon>Bacillaceae</taxon>
        <taxon>Bacillus</taxon>
    </lineage>
</organism>
<feature type="coiled-coil region" evidence="5">
    <location>
        <begin position="159"/>
        <end position="186"/>
    </location>
</feature>
<evidence type="ECO:0000256" key="1">
    <source>
        <dbReference type="ARBA" id="ARBA00004496"/>
    </source>
</evidence>
<gene>
    <name evidence="7" type="primary">ric</name>
    <name evidence="7" type="ORF">DS031_16995</name>
</gene>
<dbReference type="NCBIfam" id="TIGR03652">
    <property type="entry name" value="FeS_repair_RIC"/>
    <property type="match status" value="1"/>
</dbReference>
<keyword evidence="3" id="KW-0479">Metal-binding</keyword>
<feature type="domain" description="Hemerythrin-like" evidence="6">
    <location>
        <begin position="82"/>
        <end position="228"/>
    </location>
</feature>
<dbReference type="Proteomes" id="UP000253314">
    <property type="component" value="Unassembled WGS sequence"/>
</dbReference>
<keyword evidence="5" id="KW-0175">Coiled coil</keyword>
<dbReference type="InterPro" id="IPR012312">
    <property type="entry name" value="Hemerythrin-like"/>
</dbReference>
<protein>
    <submittedName>
        <fullName evidence="7">Iron-sulfur cluster repair di-iron protein</fullName>
    </submittedName>
</protein>